<dbReference type="OrthoDB" id="448894at2759"/>
<sequence length="58" mass="6260">DLQGTSAAPDQRAEDAQAAKALRDVRLHAEQQLAWILQRMGVTHQAAELQKVGPAPCV</sequence>
<dbReference type="AlphaFoldDB" id="A0A812VVS1"/>
<evidence type="ECO:0000313" key="2">
    <source>
        <dbReference type="Proteomes" id="UP000649617"/>
    </source>
</evidence>
<gene>
    <name evidence="1" type="ORF">SPIL2461_LOCUS17789</name>
</gene>
<feature type="non-terminal residue" evidence="1">
    <location>
        <position position="58"/>
    </location>
</feature>
<dbReference type="EMBL" id="CAJNIZ010043384">
    <property type="protein sequence ID" value="CAE7658705.1"/>
    <property type="molecule type" value="Genomic_DNA"/>
</dbReference>
<name>A0A812VVS1_SYMPI</name>
<dbReference type="Proteomes" id="UP000649617">
    <property type="component" value="Unassembled WGS sequence"/>
</dbReference>
<evidence type="ECO:0000313" key="1">
    <source>
        <dbReference type="EMBL" id="CAE7658705.1"/>
    </source>
</evidence>
<accession>A0A812VVS1</accession>
<comment type="caution">
    <text evidence="1">The sequence shown here is derived from an EMBL/GenBank/DDBJ whole genome shotgun (WGS) entry which is preliminary data.</text>
</comment>
<reference evidence="1" key="1">
    <citation type="submission" date="2021-02" db="EMBL/GenBank/DDBJ databases">
        <authorList>
            <person name="Dougan E. K."/>
            <person name="Rhodes N."/>
            <person name="Thang M."/>
            <person name="Chan C."/>
        </authorList>
    </citation>
    <scope>NUCLEOTIDE SEQUENCE</scope>
</reference>
<keyword evidence="2" id="KW-1185">Reference proteome</keyword>
<protein>
    <submittedName>
        <fullName evidence="1">Uncharacterized protein</fullName>
    </submittedName>
</protein>
<organism evidence="1 2">
    <name type="scientific">Symbiodinium pilosum</name>
    <name type="common">Dinoflagellate</name>
    <dbReference type="NCBI Taxonomy" id="2952"/>
    <lineage>
        <taxon>Eukaryota</taxon>
        <taxon>Sar</taxon>
        <taxon>Alveolata</taxon>
        <taxon>Dinophyceae</taxon>
        <taxon>Suessiales</taxon>
        <taxon>Symbiodiniaceae</taxon>
        <taxon>Symbiodinium</taxon>
    </lineage>
</organism>
<proteinExistence type="predicted"/>